<dbReference type="PANTHER" id="PTHR12358:SF54">
    <property type="entry name" value="SPHINGOSINE KINASE RELATED PROTEIN"/>
    <property type="match status" value="1"/>
</dbReference>
<proteinExistence type="inferred from homology"/>
<dbReference type="InterPro" id="IPR017438">
    <property type="entry name" value="ATP-NAD_kinase_N"/>
</dbReference>
<evidence type="ECO:0000256" key="3">
    <source>
        <dbReference type="ARBA" id="ARBA00022679"/>
    </source>
</evidence>
<dbReference type="InterPro" id="IPR001206">
    <property type="entry name" value="Diacylglycerol_kinase_cat_dom"/>
</dbReference>
<dbReference type="InterPro" id="IPR050187">
    <property type="entry name" value="Lipid_Phosphate_FormReg"/>
</dbReference>
<evidence type="ECO:0000256" key="6">
    <source>
        <dbReference type="ARBA" id="ARBA00022840"/>
    </source>
</evidence>
<feature type="compositionally biased region" description="Gly residues" evidence="9">
    <location>
        <begin position="1"/>
        <end position="11"/>
    </location>
</feature>
<dbReference type="PANTHER" id="PTHR12358">
    <property type="entry name" value="SPHINGOSINE KINASE"/>
    <property type="match status" value="1"/>
</dbReference>
<dbReference type="SUPFAM" id="SSF111331">
    <property type="entry name" value="NAD kinase/diacylglycerol kinase-like"/>
    <property type="match status" value="1"/>
</dbReference>
<keyword evidence="3" id="KW-0808">Transferase</keyword>
<name>A0A5J6V4W8_9MICO</name>
<dbReference type="Proteomes" id="UP000326546">
    <property type="component" value="Chromosome"/>
</dbReference>
<keyword evidence="4" id="KW-0547">Nucleotide-binding</keyword>
<gene>
    <name evidence="11" type="ORF">FY030_06115</name>
</gene>
<dbReference type="Gene3D" id="3.40.50.10330">
    <property type="entry name" value="Probable inorganic polyphosphate/atp-NAD kinase, domain 1"/>
    <property type="match status" value="1"/>
</dbReference>
<dbReference type="GO" id="GO:0005524">
    <property type="term" value="F:ATP binding"/>
    <property type="evidence" value="ECO:0007669"/>
    <property type="project" value="UniProtKB-KW"/>
</dbReference>
<comment type="similarity">
    <text evidence="2">Belongs to the diacylglycerol/lipid kinase family.</text>
</comment>
<keyword evidence="6" id="KW-0067">ATP-binding</keyword>
<feature type="region of interest" description="Disordered" evidence="9">
    <location>
        <begin position="1"/>
        <end position="82"/>
    </location>
</feature>
<dbReference type="NCBIfam" id="TIGR00147">
    <property type="entry name" value="YegS/Rv2252/BmrU family lipid kinase"/>
    <property type="match status" value="1"/>
</dbReference>
<accession>A0A5J6V4W8</accession>
<evidence type="ECO:0000256" key="2">
    <source>
        <dbReference type="ARBA" id="ARBA00005983"/>
    </source>
</evidence>
<evidence type="ECO:0000256" key="4">
    <source>
        <dbReference type="ARBA" id="ARBA00022741"/>
    </source>
</evidence>
<comment type="cofactor">
    <cofactor evidence="1">
        <name>Mg(2+)</name>
        <dbReference type="ChEBI" id="CHEBI:18420"/>
    </cofactor>
</comment>
<keyword evidence="12" id="KW-1185">Reference proteome</keyword>
<dbReference type="Pfam" id="PF19279">
    <property type="entry name" value="YegS_C"/>
    <property type="match status" value="1"/>
</dbReference>
<evidence type="ECO:0000313" key="11">
    <source>
        <dbReference type="EMBL" id="QFG68344.1"/>
    </source>
</evidence>
<protein>
    <submittedName>
        <fullName evidence="11">YegS/Rv2252/BmrU family lipid kinase</fullName>
    </submittedName>
</protein>
<dbReference type="KEGG" id="serw:FY030_06115"/>
<feature type="compositionally biased region" description="Basic residues" evidence="9">
    <location>
        <begin position="44"/>
        <end position="61"/>
    </location>
</feature>
<evidence type="ECO:0000313" key="12">
    <source>
        <dbReference type="Proteomes" id="UP000326546"/>
    </source>
</evidence>
<dbReference type="InterPro" id="IPR016064">
    <property type="entry name" value="NAD/diacylglycerol_kinase_sf"/>
</dbReference>
<keyword evidence="5 11" id="KW-0418">Kinase</keyword>
<dbReference type="EMBL" id="CP044427">
    <property type="protein sequence ID" value="QFG68344.1"/>
    <property type="molecule type" value="Genomic_DNA"/>
</dbReference>
<dbReference type="OrthoDB" id="3171056at2"/>
<organism evidence="11 12">
    <name type="scientific">Ornithinimicrobium pratense</name>
    <dbReference type="NCBI Taxonomy" id="2593973"/>
    <lineage>
        <taxon>Bacteria</taxon>
        <taxon>Bacillati</taxon>
        <taxon>Actinomycetota</taxon>
        <taxon>Actinomycetes</taxon>
        <taxon>Micrococcales</taxon>
        <taxon>Ornithinimicrobiaceae</taxon>
        <taxon>Ornithinimicrobium</taxon>
    </lineage>
</organism>
<sequence>MGAAGERGPGRAGPERPARRRRGGCPGRGPGRSDHRGPGGRGRPGARARLRHPARVPRPRVARPGAGPGGSDRRPDRDIAGSPAGVTRVALVLNPALPRSGAAREAVAAACAGAGLEQPLLLRTSVAQVGAAQARKALAAGADRILVAGGDGTVRAVAGALRARQDVVLGVVPVGTANLFARGLGLPTRDLGRAAHLAVTGPALPVDLGWAELTNHTGASTEHPFLVVVGLGHDADAVAALHPALKRRLRWLAYFEPGLRRLARPGRPVTFSLDGEVESTEQLWSILAVSSARLPGGARLVPGARPDDGLLHVVLVAPRRLTDWARVARTGLSGRHTPHPALRYRQGCRLTVRPSEPALVQVDGDVMVDIVRAHIEIRPGALRVACP</sequence>
<evidence type="ECO:0000256" key="5">
    <source>
        <dbReference type="ARBA" id="ARBA00022777"/>
    </source>
</evidence>
<evidence type="ECO:0000256" key="8">
    <source>
        <dbReference type="ARBA" id="ARBA00023264"/>
    </source>
</evidence>
<dbReference type="Gene3D" id="2.60.200.40">
    <property type="match status" value="1"/>
</dbReference>
<evidence type="ECO:0000256" key="9">
    <source>
        <dbReference type="SAM" id="MobiDB-lite"/>
    </source>
</evidence>
<dbReference type="InterPro" id="IPR045540">
    <property type="entry name" value="YegS/DAGK_C"/>
</dbReference>
<keyword evidence="8" id="KW-1208">Phospholipid metabolism</keyword>
<reference evidence="11 12" key="1">
    <citation type="submission" date="2019-09" db="EMBL/GenBank/DDBJ databases">
        <title>Serinicoccus pratensis sp. nov., isolated from meadow soil.</title>
        <authorList>
            <person name="Zhang W."/>
        </authorList>
    </citation>
    <scope>NUCLEOTIDE SEQUENCE [LARGE SCALE GENOMIC DNA]</scope>
    <source>
        <strain evidence="11 12">W204</strain>
    </source>
</reference>
<evidence type="ECO:0000259" key="10">
    <source>
        <dbReference type="PROSITE" id="PS50146"/>
    </source>
</evidence>
<evidence type="ECO:0000256" key="7">
    <source>
        <dbReference type="ARBA" id="ARBA00023209"/>
    </source>
</evidence>
<dbReference type="AlphaFoldDB" id="A0A5J6V4W8"/>
<evidence type="ECO:0000256" key="1">
    <source>
        <dbReference type="ARBA" id="ARBA00001946"/>
    </source>
</evidence>
<keyword evidence="7" id="KW-0443">Lipid metabolism</keyword>
<keyword evidence="7" id="KW-0594">Phospholipid biosynthesis</keyword>
<keyword evidence="7" id="KW-0444">Lipid biosynthesis</keyword>
<dbReference type="PROSITE" id="PS50146">
    <property type="entry name" value="DAGK"/>
    <property type="match status" value="1"/>
</dbReference>
<dbReference type="Pfam" id="PF00781">
    <property type="entry name" value="DAGK_cat"/>
    <property type="match status" value="1"/>
</dbReference>
<dbReference type="InterPro" id="IPR005218">
    <property type="entry name" value="Diacylglycerol/lipid_kinase"/>
</dbReference>
<dbReference type="GO" id="GO:0016301">
    <property type="term" value="F:kinase activity"/>
    <property type="evidence" value="ECO:0007669"/>
    <property type="project" value="UniProtKB-KW"/>
</dbReference>
<dbReference type="GO" id="GO:0008654">
    <property type="term" value="P:phospholipid biosynthetic process"/>
    <property type="evidence" value="ECO:0007669"/>
    <property type="project" value="UniProtKB-KW"/>
</dbReference>
<feature type="domain" description="DAGKc" evidence="10">
    <location>
        <begin position="84"/>
        <end position="215"/>
    </location>
</feature>